<evidence type="ECO:0000256" key="1">
    <source>
        <dbReference type="ARBA" id="ARBA00004651"/>
    </source>
</evidence>
<keyword evidence="10" id="KW-1185">Reference proteome</keyword>
<evidence type="ECO:0000256" key="7">
    <source>
        <dbReference type="ARBA" id="ARBA00023136"/>
    </source>
</evidence>
<comment type="caution">
    <text evidence="9">The sequence shown here is derived from an EMBL/GenBank/DDBJ whole genome shotgun (WGS) entry which is preliminary data.</text>
</comment>
<feature type="transmembrane region" description="Helical" evidence="8">
    <location>
        <begin position="45"/>
        <end position="67"/>
    </location>
</feature>
<proteinExistence type="inferred from homology"/>
<evidence type="ECO:0000256" key="3">
    <source>
        <dbReference type="ARBA" id="ARBA00022448"/>
    </source>
</evidence>
<evidence type="ECO:0000256" key="2">
    <source>
        <dbReference type="ARBA" id="ARBA00009142"/>
    </source>
</evidence>
<dbReference type="InterPro" id="IPR052017">
    <property type="entry name" value="TSUP"/>
</dbReference>
<comment type="similarity">
    <text evidence="2 8">Belongs to the 4-toluene sulfonate uptake permease (TSUP) (TC 2.A.102) family.</text>
</comment>
<keyword evidence="7 8" id="KW-0472">Membrane</keyword>
<feature type="transmembrane region" description="Helical" evidence="8">
    <location>
        <begin position="12"/>
        <end position="39"/>
    </location>
</feature>
<gene>
    <name evidence="9" type="ORF">GCM10007876_26800</name>
</gene>
<evidence type="ECO:0000256" key="8">
    <source>
        <dbReference type="RuleBase" id="RU363041"/>
    </source>
</evidence>
<dbReference type="InterPro" id="IPR002781">
    <property type="entry name" value="TM_pro_TauE-like"/>
</dbReference>
<feature type="transmembrane region" description="Helical" evidence="8">
    <location>
        <begin position="238"/>
        <end position="256"/>
    </location>
</feature>
<reference evidence="9" key="2">
    <citation type="submission" date="2023-01" db="EMBL/GenBank/DDBJ databases">
        <title>Draft genome sequence of Litoribrevibacter albus strain NBRC 110071.</title>
        <authorList>
            <person name="Sun Q."/>
            <person name="Mori K."/>
        </authorList>
    </citation>
    <scope>NUCLEOTIDE SEQUENCE</scope>
    <source>
        <strain evidence="9">NBRC 110071</strain>
    </source>
</reference>
<dbReference type="Pfam" id="PF01925">
    <property type="entry name" value="TauE"/>
    <property type="match status" value="1"/>
</dbReference>
<keyword evidence="6 8" id="KW-1133">Transmembrane helix</keyword>
<feature type="transmembrane region" description="Helical" evidence="8">
    <location>
        <begin position="87"/>
        <end position="107"/>
    </location>
</feature>
<protein>
    <recommendedName>
        <fullName evidence="8">Probable membrane transporter protein</fullName>
    </recommendedName>
</protein>
<dbReference type="GO" id="GO:0005886">
    <property type="term" value="C:plasma membrane"/>
    <property type="evidence" value="ECO:0007669"/>
    <property type="project" value="UniProtKB-SubCell"/>
</dbReference>
<dbReference type="Proteomes" id="UP001161389">
    <property type="component" value="Unassembled WGS sequence"/>
</dbReference>
<dbReference type="AlphaFoldDB" id="A0AA37W925"/>
<evidence type="ECO:0000256" key="4">
    <source>
        <dbReference type="ARBA" id="ARBA00022475"/>
    </source>
</evidence>
<feature type="transmembrane region" description="Helical" evidence="8">
    <location>
        <begin position="143"/>
        <end position="167"/>
    </location>
</feature>
<comment type="subcellular location">
    <subcellularLocation>
        <location evidence="1 8">Cell membrane</location>
        <topology evidence="1 8">Multi-pass membrane protein</topology>
    </subcellularLocation>
</comment>
<dbReference type="PANTHER" id="PTHR30269:SF37">
    <property type="entry name" value="MEMBRANE TRANSPORTER PROTEIN"/>
    <property type="match status" value="1"/>
</dbReference>
<sequence length="258" mass="27991">MLMMDHAFLNSFFHVSLSYMDIAVLVFASFLGSLVTASLGVGGGAFLIIVMAEFLAPVVLIPVHGLVQMASNAGRAWLTRSSVDWDLVKAFLLGGVLASLLGSFGLHLVPETVIQWCIAVFILYSCWGKVPEVGLSASFSGRVGGGFVTTLATLFAGATGPLVASWLRTKSMDRFYYTANFSTCMTLQHMLKIMVFSFAGFSFAQWFGLLFLMVISGFIGTKVGLKVLGKLPEKQMKLLFKCILTLLAGRLIYRLLVA</sequence>
<evidence type="ECO:0000256" key="5">
    <source>
        <dbReference type="ARBA" id="ARBA00022692"/>
    </source>
</evidence>
<evidence type="ECO:0000313" key="9">
    <source>
        <dbReference type="EMBL" id="GLQ32201.1"/>
    </source>
</evidence>
<organism evidence="9 10">
    <name type="scientific">Litoribrevibacter albus</name>
    <dbReference type="NCBI Taxonomy" id="1473156"/>
    <lineage>
        <taxon>Bacteria</taxon>
        <taxon>Pseudomonadati</taxon>
        <taxon>Pseudomonadota</taxon>
        <taxon>Gammaproteobacteria</taxon>
        <taxon>Oceanospirillales</taxon>
        <taxon>Oceanospirillaceae</taxon>
        <taxon>Litoribrevibacter</taxon>
    </lineage>
</organism>
<keyword evidence="5 8" id="KW-0812">Transmembrane</keyword>
<reference evidence="9" key="1">
    <citation type="journal article" date="2014" name="Int. J. Syst. Evol. Microbiol.">
        <title>Complete genome sequence of Corynebacterium casei LMG S-19264T (=DSM 44701T), isolated from a smear-ripened cheese.</title>
        <authorList>
            <consortium name="US DOE Joint Genome Institute (JGI-PGF)"/>
            <person name="Walter F."/>
            <person name="Albersmeier A."/>
            <person name="Kalinowski J."/>
            <person name="Ruckert C."/>
        </authorList>
    </citation>
    <scope>NUCLEOTIDE SEQUENCE</scope>
    <source>
        <strain evidence="9">NBRC 110071</strain>
    </source>
</reference>
<dbReference type="EMBL" id="BSNM01000015">
    <property type="protein sequence ID" value="GLQ32201.1"/>
    <property type="molecule type" value="Genomic_DNA"/>
</dbReference>
<accession>A0AA37W925</accession>
<keyword evidence="4 8" id="KW-1003">Cell membrane</keyword>
<feature type="transmembrane region" description="Helical" evidence="8">
    <location>
        <begin position="193"/>
        <end position="218"/>
    </location>
</feature>
<keyword evidence="3" id="KW-0813">Transport</keyword>
<name>A0AA37W925_9GAMM</name>
<evidence type="ECO:0000313" key="10">
    <source>
        <dbReference type="Proteomes" id="UP001161389"/>
    </source>
</evidence>
<evidence type="ECO:0000256" key="6">
    <source>
        <dbReference type="ARBA" id="ARBA00022989"/>
    </source>
</evidence>
<dbReference type="PANTHER" id="PTHR30269">
    <property type="entry name" value="TRANSMEMBRANE PROTEIN YFCA"/>
    <property type="match status" value="1"/>
</dbReference>